<feature type="compositionally biased region" description="Low complexity" evidence="5">
    <location>
        <begin position="806"/>
        <end position="823"/>
    </location>
</feature>
<evidence type="ECO:0000259" key="7">
    <source>
        <dbReference type="Pfam" id="PF23448"/>
    </source>
</evidence>
<dbReference type="PANTHER" id="PTHR15654:SF1">
    <property type="entry name" value="COILED-COIL DOMAIN-CONTAINING PROTEIN 96"/>
    <property type="match status" value="1"/>
</dbReference>
<evidence type="ECO:0000256" key="3">
    <source>
        <dbReference type="ARBA" id="ARBA00023273"/>
    </source>
</evidence>
<feature type="coiled-coil region" evidence="4">
    <location>
        <begin position="1045"/>
        <end position="1196"/>
    </location>
</feature>
<feature type="domain" description="CFAP184 CAP-like" evidence="7">
    <location>
        <begin position="608"/>
        <end position="666"/>
    </location>
</feature>
<evidence type="ECO:0000259" key="6">
    <source>
        <dbReference type="Pfam" id="PF13870"/>
    </source>
</evidence>
<keyword evidence="3" id="KW-0966">Cell projection</keyword>
<feature type="domain" description="CFAP184 CBM-like" evidence="8">
    <location>
        <begin position="251"/>
        <end position="365"/>
    </location>
</feature>
<dbReference type="GO" id="GO:0060271">
    <property type="term" value="P:cilium assembly"/>
    <property type="evidence" value="ECO:0007669"/>
    <property type="project" value="TreeGrafter"/>
</dbReference>
<feature type="domain" description="CCDC113/CCDC96 coiled-coil" evidence="6">
    <location>
        <begin position="1003"/>
        <end position="1176"/>
    </location>
</feature>
<evidence type="ECO:0000256" key="1">
    <source>
        <dbReference type="ARBA" id="ARBA00004138"/>
    </source>
</evidence>
<feature type="coiled-coil region" evidence="4">
    <location>
        <begin position="443"/>
        <end position="481"/>
    </location>
</feature>
<keyword evidence="2 4" id="KW-0175">Coiled coil</keyword>
<name>A0A8S1K0K3_PARPR</name>
<proteinExistence type="predicted"/>
<keyword evidence="10" id="KW-1185">Reference proteome</keyword>
<dbReference type="Pfam" id="PF13870">
    <property type="entry name" value="CCDC113_CCDC96_CC"/>
    <property type="match status" value="1"/>
</dbReference>
<evidence type="ECO:0000259" key="8">
    <source>
        <dbReference type="Pfam" id="PF23449"/>
    </source>
</evidence>
<comment type="caution">
    <text evidence="9">The sequence shown here is derived from an EMBL/GenBank/DDBJ whole genome shotgun (WGS) entry which is preliminary data.</text>
</comment>
<dbReference type="Pfam" id="PF23448">
    <property type="entry name" value="CAP-like_CFAP184"/>
    <property type="match status" value="2"/>
</dbReference>
<evidence type="ECO:0000256" key="2">
    <source>
        <dbReference type="ARBA" id="ARBA00023054"/>
    </source>
</evidence>
<feature type="domain" description="CFAP184 CAP-like" evidence="7">
    <location>
        <begin position="108"/>
        <end position="241"/>
    </location>
</feature>
<evidence type="ECO:0000313" key="9">
    <source>
        <dbReference type="EMBL" id="CAD8048272.1"/>
    </source>
</evidence>
<dbReference type="GO" id="GO:0005930">
    <property type="term" value="C:axoneme"/>
    <property type="evidence" value="ECO:0007669"/>
    <property type="project" value="TreeGrafter"/>
</dbReference>
<feature type="region of interest" description="Disordered" evidence="5">
    <location>
        <begin position="378"/>
        <end position="424"/>
    </location>
</feature>
<feature type="coiled-coil region" evidence="4">
    <location>
        <begin position="506"/>
        <end position="615"/>
    </location>
</feature>
<evidence type="ECO:0008006" key="11">
    <source>
        <dbReference type="Google" id="ProtNLM"/>
    </source>
</evidence>
<dbReference type="AlphaFoldDB" id="A0A8S1K0K3"/>
<feature type="compositionally biased region" description="Acidic residues" evidence="5">
    <location>
        <begin position="1"/>
        <end position="30"/>
    </location>
</feature>
<dbReference type="Pfam" id="PF23449">
    <property type="entry name" value="CBM-like_CFAP184"/>
    <property type="match status" value="2"/>
</dbReference>
<evidence type="ECO:0000256" key="5">
    <source>
        <dbReference type="SAM" id="MobiDB-lite"/>
    </source>
</evidence>
<dbReference type="PANTHER" id="PTHR15654">
    <property type="entry name" value="COILED-COIL DOMAIN-CONTAINING PROTEIN 113-RELATED"/>
    <property type="match status" value="1"/>
</dbReference>
<dbReference type="InterPro" id="IPR056295">
    <property type="entry name" value="CBM-like_CFAP184"/>
</dbReference>
<feature type="compositionally biased region" description="Low complexity" evidence="5">
    <location>
        <begin position="381"/>
        <end position="398"/>
    </location>
</feature>
<feature type="compositionally biased region" description="Polar residues" evidence="5">
    <location>
        <begin position="72"/>
        <end position="87"/>
    </location>
</feature>
<feature type="region of interest" description="Disordered" evidence="5">
    <location>
        <begin position="1"/>
        <end position="109"/>
    </location>
</feature>
<evidence type="ECO:0000313" key="10">
    <source>
        <dbReference type="Proteomes" id="UP000688137"/>
    </source>
</evidence>
<dbReference type="Proteomes" id="UP000688137">
    <property type="component" value="Unassembled WGS sequence"/>
</dbReference>
<feature type="region of interest" description="Disordered" evidence="5">
    <location>
        <begin position="803"/>
        <end position="849"/>
    </location>
</feature>
<accession>A0A8S1K0K3</accession>
<dbReference type="EMBL" id="CAJJDM010000009">
    <property type="protein sequence ID" value="CAD8048272.1"/>
    <property type="molecule type" value="Genomic_DNA"/>
</dbReference>
<feature type="coiled-coil region" evidence="4">
    <location>
        <begin position="931"/>
        <end position="1015"/>
    </location>
</feature>
<dbReference type="GO" id="GO:0036064">
    <property type="term" value="C:ciliary basal body"/>
    <property type="evidence" value="ECO:0007669"/>
    <property type="project" value="TreeGrafter"/>
</dbReference>
<feature type="domain" description="CFAP184 CBM-like" evidence="8">
    <location>
        <begin position="676"/>
        <end position="790"/>
    </location>
</feature>
<protein>
    <recommendedName>
        <fullName evidence="11">DUF4201 domain-containing protein</fullName>
    </recommendedName>
</protein>
<gene>
    <name evidence="9" type="ORF">PPRIM_AZ9-3.1.T0120394</name>
</gene>
<feature type="compositionally biased region" description="Basic and acidic residues" evidence="5">
    <location>
        <begin position="90"/>
        <end position="102"/>
    </location>
</feature>
<dbReference type="InterPro" id="IPR025254">
    <property type="entry name" value="CCDC113/CCDC96_CC"/>
</dbReference>
<feature type="compositionally biased region" description="Acidic residues" evidence="5">
    <location>
        <begin position="51"/>
        <end position="68"/>
    </location>
</feature>
<comment type="subcellular location">
    <subcellularLocation>
        <location evidence="1">Cell projection</location>
        <location evidence="1">Cilium</location>
    </subcellularLocation>
</comment>
<dbReference type="InterPro" id="IPR051885">
    <property type="entry name" value="CC_CF"/>
</dbReference>
<feature type="coiled-coil region" evidence="4">
    <location>
        <begin position="868"/>
        <end position="906"/>
    </location>
</feature>
<organism evidence="9 10">
    <name type="scientific">Paramecium primaurelia</name>
    <dbReference type="NCBI Taxonomy" id="5886"/>
    <lineage>
        <taxon>Eukaryota</taxon>
        <taxon>Sar</taxon>
        <taxon>Alveolata</taxon>
        <taxon>Ciliophora</taxon>
        <taxon>Intramacronucleata</taxon>
        <taxon>Oligohymenophorea</taxon>
        <taxon>Peniculida</taxon>
        <taxon>Parameciidae</taxon>
        <taxon>Paramecium</taxon>
    </lineage>
</organism>
<sequence length="1199" mass="141596">MSEQDHDEYYDEQEGDQEGDMEGDDQEFDFENMTPEQQQQFLAMHGQYNQGEEEDEEEGGDEEVDDQEQDQRQMNQGMGSSSQFQQDNAEESKHSPGRREQNDEYDPDEILRKVKRDLLENVNRIRREKKLNPLYIELMPAIVAERYASHLLDNDHSDAEFKKLIEFYKYNEKKLDDLKLIYIVSKFEEDTIPDAQVIYDYFMEMGYLFFEVEDDRKILLSNEMNHISIGVSCDDNQVAIVYIVSHKDLCVTKIEDSNDGCILVHGKMLEDLVGVYALQILPFSSDSGKVPDKNENNKIGPEHIEFDRQTKCFVAKIGNQGQPCTYDIRQYIDLYTRNTPESIPYKKSTREKLNLKHIELKLRIPVIFYPDPRYAHEEQEALQSHQQEEQAQQALQESPIQQLDDQNSEDQNKDNLSQDENQKQKEDEFIHKFQMPKEQQLSNKDIKEELEIAIAEAQRQHDELYDHNVNLQSKIKQIRNKQEVYADKTGEMTMNEHKYLNTLAHVHQIRLDLQQTQDRYNQMAQELQSKLDEKSKKCNEIRQAFMDLKREVARKAAYSRTDKPIPESRISEWEEQESAKNKTLQELRLDTLRLKNTLAKNQKQLKKKEELAEEDTIPDAQVIYDYFMEMGYLFFEVEDDRKILLSNEMNHISIGVSCDDNQVAIVYIVSHKDLCVTKIEDSNDGCILVHGKMLEDLVGVYALQILPFSSDSGKVPDKNENNKIGPEHIEFDRQTKCFVAKIGNQGQPCTYDIRQYIDLYTRNTPESIPYKKSTREKLNLKHIELKLRIPVIFYPDPRYAHEEQEALQSHQQEEQAQQALQESPIQQLDDQNSEDQNKDNLSQDENQKQKEDEFIHKFQMPKEQQLSNKDIKEELEIAIAEAQRQHDELYDHNVNLQSKIKQIRNKQEVYADKTGEMTMNEHKYLNTLAHVHQIRLDLQQTQDRYNQMAQELQSKLDEKSKKCNEIRQAFMDLKREVARKAAYSRTDKPIPESRISEWEEQESAKNKTLQELRLDTLRLKNTLAKNQKQLKKKEELAEGLHLIDFEQLKIENQTLNEKIEERNEDLHKLKNKNTKTVQMLTHTREKLGYVKAKFQDQEKINQKKKDDLEGLRKNLGEQKESKDKLRTENLKLKQQTGIVNRPELIQDYSNRKKNIDQLKIELEQLEQKLKHMQKVIDEYQNHLKKKEQEQQNKQKVRLI</sequence>
<evidence type="ECO:0000256" key="4">
    <source>
        <dbReference type="SAM" id="Coils"/>
    </source>
</evidence>
<dbReference type="InterPro" id="IPR056294">
    <property type="entry name" value="CAP-like_CFAP184"/>
</dbReference>
<reference evidence="9" key="1">
    <citation type="submission" date="2021-01" db="EMBL/GenBank/DDBJ databases">
        <authorList>
            <consortium name="Genoscope - CEA"/>
            <person name="William W."/>
        </authorList>
    </citation>
    <scope>NUCLEOTIDE SEQUENCE</scope>
</reference>